<dbReference type="Proteomes" id="UP001189429">
    <property type="component" value="Unassembled WGS sequence"/>
</dbReference>
<organism evidence="2 3">
    <name type="scientific">Prorocentrum cordatum</name>
    <dbReference type="NCBI Taxonomy" id="2364126"/>
    <lineage>
        <taxon>Eukaryota</taxon>
        <taxon>Sar</taxon>
        <taxon>Alveolata</taxon>
        <taxon>Dinophyceae</taxon>
        <taxon>Prorocentrales</taxon>
        <taxon>Prorocentraceae</taxon>
        <taxon>Prorocentrum</taxon>
    </lineage>
</organism>
<feature type="compositionally biased region" description="Polar residues" evidence="1">
    <location>
        <begin position="165"/>
        <end position="177"/>
    </location>
</feature>
<sequence length="189" mass="19190">MVPLRPLPGNPARQRCLSAVPSGRSLSPVEVRGGPQGGPGRPPPSPRRAPRWPPEVLRFLEADGAAAAPVGGQPLESASPSGSGWRLAAGACKIPHPAKAERNGGDDGFFIAEGGLAVGVAEAAATRPAASGRPRRRGFRADAGRGRRVEAAGRAGRGRPEDRSTPPSCCATGTPTCALTAARPPPLPS</sequence>
<evidence type="ECO:0000313" key="2">
    <source>
        <dbReference type="EMBL" id="CAK0875937.1"/>
    </source>
</evidence>
<evidence type="ECO:0000313" key="3">
    <source>
        <dbReference type="Proteomes" id="UP001189429"/>
    </source>
</evidence>
<gene>
    <name evidence="2" type="ORF">PCOR1329_LOCUS60480</name>
</gene>
<feature type="region of interest" description="Disordered" evidence="1">
    <location>
        <begin position="1"/>
        <end position="84"/>
    </location>
</feature>
<accession>A0ABN9VU04</accession>
<name>A0ABN9VU04_9DINO</name>
<keyword evidence="3" id="KW-1185">Reference proteome</keyword>
<evidence type="ECO:0000256" key="1">
    <source>
        <dbReference type="SAM" id="MobiDB-lite"/>
    </source>
</evidence>
<reference evidence="2" key="1">
    <citation type="submission" date="2023-10" db="EMBL/GenBank/DDBJ databases">
        <authorList>
            <person name="Chen Y."/>
            <person name="Shah S."/>
            <person name="Dougan E. K."/>
            <person name="Thang M."/>
            <person name="Chan C."/>
        </authorList>
    </citation>
    <scope>NUCLEOTIDE SEQUENCE [LARGE SCALE GENOMIC DNA]</scope>
</reference>
<protein>
    <submittedName>
        <fullName evidence="2">Uncharacterized protein</fullName>
    </submittedName>
</protein>
<feature type="region of interest" description="Disordered" evidence="1">
    <location>
        <begin position="127"/>
        <end position="189"/>
    </location>
</feature>
<comment type="caution">
    <text evidence="2">The sequence shown here is derived from an EMBL/GenBank/DDBJ whole genome shotgun (WGS) entry which is preliminary data.</text>
</comment>
<dbReference type="EMBL" id="CAUYUJ010017575">
    <property type="protein sequence ID" value="CAK0875937.1"/>
    <property type="molecule type" value="Genomic_DNA"/>
</dbReference>
<proteinExistence type="predicted"/>
<feature type="compositionally biased region" description="Basic and acidic residues" evidence="1">
    <location>
        <begin position="139"/>
        <end position="151"/>
    </location>
</feature>
<feature type="compositionally biased region" description="Pro residues" evidence="1">
    <location>
        <begin position="40"/>
        <end position="53"/>
    </location>
</feature>